<dbReference type="EC" id="1.8.4.12" evidence="3"/>
<comment type="cofactor">
    <cofactor evidence="1">
        <name>Zn(2+)</name>
        <dbReference type="ChEBI" id="CHEBI:29105"/>
    </cofactor>
</comment>
<dbReference type="SUPFAM" id="SSF51316">
    <property type="entry name" value="Mss4-like"/>
    <property type="match status" value="1"/>
</dbReference>
<dbReference type="PROSITE" id="PS51790">
    <property type="entry name" value="MSRB"/>
    <property type="match status" value="1"/>
</dbReference>
<gene>
    <name evidence="11" type="primary">msrB_1</name>
    <name evidence="11" type="ORF">OJF2_25250</name>
</gene>
<keyword evidence="12" id="KW-1185">Reference proteome</keyword>
<dbReference type="InterPro" id="IPR011057">
    <property type="entry name" value="Mss4-like_sf"/>
</dbReference>
<dbReference type="GO" id="GO:0006979">
    <property type="term" value="P:response to oxidative stress"/>
    <property type="evidence" value="ECO:0007669"/>
    <property type="project" value="InterPro"/>
</dbReference>
<reference evidence="11 12" key="1">
    <citation type="submission" date="2019-08" db="EMBL/GenBank/DDBJ databases">
        <title>Deep-cultivation of Planctomycetes and their phenomic and genomic characterization uncovers novel biology.</title>
        <authorList>
            <person name="Wiegand S."/>
            <person name="Jogler M."/>
            <person name="Boedeker C."/>
            <person name="Pinto D."/>
            <person name="Vollmers J."/>
            <person name="Rivas-Marin E."/>
            <person name="Kohn T."/>
            <person name="Peeters S.H."/>
            <person name="Heuer A."/>
            <person name="Rast P."/>
            <person name="Oberbeckmann S."/>
            <person name="Bunk B."/>
            <person name="Jeske O."/>
            <person name="Meyerdierks A."/>
            <person name="Storesund J.E."/>
            <person name="Kallscheuer N."/>
            <person name="Luecker S."/>
            <person name="Lage O.M."/>
            <person name="Pohl T."/>
            <person name="Merkel B.J."/>
            <person name="Hornburger P."/>
            <person name="Mueller R.-W."/>
            <person name="Bruemmer F."/>
            <person name="Labrenz M."/>
            <person name="Spormann A.M."/>
            <person name="Op den Camp H."/>
            <person name="Overmann J."/>
            <person name="Amann R."/>
            <person name="Jetten M.S.M."/>
            <person name="Mascher T."/>
            <person name="Medema M.H."/>
            <person name="Devos D.P."/>
            <person name="Kaster A.-K."/>
            <person name="Ovreas L."/>
            <person name="Rohde M."/>
            <person name="Galperin M.Y."/>
            <person name="Jogler C."/>
        </authorList>
    </citation>
    <scope>NUCLEOTIDE SEQUENCE [LARGE SCALE GENOMIC DNA]</scope>
    <source>
        <strain evidence="11 12">OJF2</strain>
    </source>
</reference>
<sequence precursor="true">MGLLLGSRGRKTLCAMIAWSGVLVVPTLAQDPFQAPSDPPATEKDRASTAADKPDDAKPASGAKAGAKAGTAKAVEPERIIKTNEEWQKLLTHDEFMVTRMKATEMAFSGKYATGHFKGTFHCVCCGAPLFEASHKFDSGTGWPSFDRPTNSRVIETAMDYSEPTEARVEVTCRRCGAHLGHVFQDGPTSTGLRYCINSLSLKLDTEKAHSATSKSSATKKPTRPSTSRSARRGRTSTGTKDADVSTETAAEAKGGAETSAGSPR</sequence>
<dbReference type="GO" id="GO:0005737">
    <property type="term" value="C:cytoplasm"/>
    <property type="evidence" value="ECO:0007669"/>
    <property type="project" value="TreeGrafter"/>
</dbReference>
<dbReference type="Proteomes" id="UP000324233">
    <property type="component" value="Chromosome"/>
</dbReference>
<protein>
    <recommendedName>
        <fullName evidence="3">peptide-methionine (R)-S-oxide reductase</fullName>
        <ecNumber evidence="3">1.8.4.12</ecNumber>
    </recommendedName>
</protein>
<evidence type="ECO:0000256" key="2">
    <source>
        <dbReference type="ARBA" id="ARBA00007174"/>
    </source>
</evidence>
<keyword evidence="4" id="KW-0479">Metal-binding</keyword>
<dbReference type="GO" id="GO:0030091">
    <property type="term" value="P:protein repair"/>
    <property type="evidence" value="ECO:0007669"/>
    <property type="project" value="InterPro"/>
</dbReference>
<evidence type="ECO:0000256" key="4">
    <source>
        <dbReference type="ARBA" id="ARBA00022723"/>
    </source>
</evidence>
<evidence type="ECO:0000256" key="7">
    <source>
        <dbReference type="ARBA" id="ARBA00048488"/>
    </source>
</evidence>
<feature type="compositionally biased region" description="Low complexity" evidence="8">
    <location>
        <begin position="211"/>
        <end position="229"/>
    </location>
</feature>
<dbReference type="PANTHER" id="PTHR10173:SF52">
    <property type="entry name" value="METHIONINE-R-SULFOXIDE REDUCTASE B1"/>
    <property type="match status" value="1"/>
</dbReference>
<evidence type="ECO:0000256" key="3">
    <source>
        <dbReference type="ARBA" id="ARBA00012499"/>
    </source>
</evidence>
<keyword evidence="6 11" id="KW-0560">Oxidoreductase</keyword>
<name>A0A5B9W041_9BACT</name>
<dbReference type="NCBIfam" id="TIGR00357">
    <property type="entry name" value="peptide-methionine (R)-S-oxide reductase MsrB"/>
    <property type="match status" value="1"/>
</dbReference>
<dbReference type="KEGG" id="agv:OJF2_25250"/>
<comment type="catalytic activity">
    <reaction evidence="7">
        <text>L-methionyl-[protein] + [thioredoxin]-disulfide + H2O = L-methionyl-(R)-S-oxide-[protein] + [thioredoxin]-dithiol</text>
        <dbReference type="Rhea" id="RHEA:24164"/>
        <dbReference type="Rhea" id="RHEA-COMP:10698"/>
        <dbReference type="Rhea" id="RHEA-COMP:10700"/>
        <dbReference type="Rhea" id="RHEA-COMP:12313"/>
        <dbReference type="Rhea" id="RHEA-COMP:12314"/>
        <dbReference type="ChEBI" id="CHEBI:15377"/>
        <dbReference type="ChEBI" id="CHEBI:16044"/>
        <dbReference type="ChEBI" id="CHEBI:29950"/>
        <dbReference type="ChEBI" id="CHEBI:45764"/>
        <dbReference type="ChEBI" id="CHEBI:50058"/>
        <dbReference type="EC" id="1.8.4.12"/>
    </reaction>
</comment>
<feature type="compositionally biased region" description="Low complexity" evidence="8">
    <location>
        <begin position="59"/>
        <end position="71"/>
    </location>
</feature>
<evidence type="ECO:0000313" key="12">
    <source>
        <dbReference type="Proteomes" id="UP000324233"/>
    </source>
</evidence>
<evidence type="ECO:0000256" key="8">
    <source>
        <dbReference type="SAM" id="MobiDB-lite"/>
    </source>
</evidence>
<feature type="chain" id="PRO_5022758762" description="peptide-methionine (R)-S-oxide reductase" evidence="9">
    <location>
        <begin position="30"/>
        <end position="265"/>
    </location>
</feature>
<evidence type="ECO:0000313" key="11">
    <source>
        <dbReference type="EMBL" id="QEH33992.1"/>
    </source>
</evidence>
<evidence type="ECO:0000256" key="6">
    <source>
        <dbReference type="ARBA" id="ARBA00023002"/>
    </source>
</evidence>
<comment type="similarity">
    <text evidence="2">Belongs to the MsrB Met sulfoxide reductase family.</text>
</comment>
<dbReference type="InterPro" id="IPR028427">
    <property type="entry name" value="Met_Sox_Rdtase_MsrB"/>
</dbReference>
<dbReference type="GO" id="GO:0033743">
    <property type="term" value="F:peptide-methionine (R)-S-oxide reductase activity"/>
    <property type="evidence" value="ECO:0007669"/>
    <property type="project" value="UniProtKB-EC"/>
</dbReference>
<dbReference type="Gene3D" id="2.170.150.20">
    <property type="entry name" value="Peptide methionine sulfoxide reductase"/>
    <property type="match status" value="1"/>
</dbReference>
<dbReference type="FunFam" id="2.170.150.20:FF:000001">
    <property type="entry name" value="Peptide methionine sulfoxide reductase MsrB"/>
    <property type="match status" value="1"/>
</dbReference>
<accession>A0A5B9W041</accession>
<feature type="region of interest" description="Disordered" evidence="8">
    <location>
        <begin position="207"/>
        <end position="265"/>
    </location>
</feature>
<feature type="signal peptide" evidence="9">
    <location>
        <begin position="1"/>
        <end position="29"/>
    </location>
</feature>
<evidence type="ECO:0000256" key="1">
    <source>
        <dbReference type="ARBA" id="ARBA00001947"/>
    </source>
</evidence>
<dbReference type="PANTHER" id="PTHR10173">
    <property type="entry name" value="METHIONINE SULFOXIDE REDUCTASE"/>
    <property type="match status" value="1"/>
</dbReference>
<evidence type="ECO:0000256" key="5">
    <source>
        <dbReference type="ARBA" id="ARBA00022833"/>
    </source>
</evidence>
<dbReference type="InterPro" id="IPR002579">
    <property type="entry name" value="Met_Sox_Rdtase_MsrB_dom"/>
</dbReference>
<organism evidence="11 12">
    <name type="scientific">Aquisphaera giovannonii</name>
    <dbReference type="NCBI Taxonomy" id="406548"/>
    <lineage>
        <taxon>Bacteria</taxon>
        <taxon>Pseudomonadati</taxon>
        <taxon>Planctomycetota</taxon>
        <taxon>Planctomycetia</taxon>
        <taxon>Isosphaerales</taxon>
        <taxon>Isosphaeraceae</taxon>
        <taxon>Aquisphaera</taxon>
    </lineage>
</organism>
<dbReference type="AlphaFoldDB" id="A0A5B9W041"/>
<evidence type="ECO:0000259" key="10">
    <source>
        <dbReference type="PROSITE" id="PS51790"/>
    </source>
</evidence>
<feature type="region of interest" description="Disordered" evidence="8">
    <location>
        <begin position="30"/>
        <end position="71"/>
    </location>
</feature>
<dbReference type="Pfam" id="PF01641">
    <property type="entry name" value="SelR"/>
    <property type="match status" value="1"/>
</dbReference>
<keyword evidence="5" id="KW-0862">Zinc</keyword>
<evidence type="ECO:0000256" key="9">
    <source>
        <dbReference type="SAM" id="SignalP"/>
    </source>
</evidence>
<feature type="compositionally biased region" description="Basic and acidic residues" evidence="8">
    <location>
        <begin position="41"/>
        <end position="58"/>
    </location>
</feature>
<dbReference type="GO" id="GO:0046872">
    <property type="term" value="F:metal ion binding"/>
    <property type="evidence" value="ECO:0007669"/>
    <property type="project" value="UniProtKB-KW"/>
</dbReference>
<feature type="domain" description="MsrB" evidence="10">
    <location>
        <begin position="84"/>
        <end position="207"/>
    </location>
</feature>
<dbReference type="RefSeq" id="WP_246196508.1">
    <property type="nucleotide sequence ID" value="NZ_CP042997.1"/>
</dbReference>
<proteinExistence type="inferred from homology"/>
<feature type="compositionally biased region" description="Low complexity" evidence="8">
    <location>
        <begin position="236"/>
        <end position="265"/>
    </location>
</feature>
<keyword evidence="9" id="KW-0732">Signal</keyword>
<dbReference type="EMBL" id="CP042997">
    <property type="protein sequence ID" value="QEH33992.1"/>
    <property type="molecule type" value="Genomic_DNA"/>
</dbReference>